<gene>
    <name evidence="3" type="ORF">MAMC_01962</name>
</gene>
<dbReference type="GO" id="GO:0016740">
    <property type="term" value="F:transferase activity"/>
    <property type="evidence" value="ECO:0007669"/>
    <property type="project" value="UniProtKB-KW"/>
</dbReference>
<dbReference type="InterPro" id="IPR000836">
    <property type="entry name" value="PRTase_dom"/>
</dbReference>
<dbReference type="RefSeq" id="WP_142525873.1">
    <property type="nucleotide sequence ID" value="NZ_CABFUZ020000219.1"/>
</dbReference>
<evidence type="ECO:0000256" key="1">
    <source>
        <dbReference type="SAM" id="MobiDB-lite"/>
    </source>
</evidence>
<dbReference type="EMBL" id="CABFUZ020000219">
    <property type="protein sequence ID" value="VVM08071.1"/>
    <property type="molecule type" value="Genomic_DNA"/>
</dbReference>
<dbReference type="CDD" id="cd06223">
    <property type="entry name" value="PRTases_typeI"/>
    <property type="match status" value="1"/>
</dbReference>
<feature type="region of interest" description="Disordered" evidence="1">
    <location>
        <begin position="215"/>
        <end position="237"/>
    </location>
</feature>
<evidence type="ECO:0000259" key="2">
    <source>
        <dbReference type="Pfam" id="PF00156"/>
    </source>
</evidence>
<proteinExistence type="predicted"/>
<comment type="caution">
    <text evidence="3">The sequence shown here is derived from an EMBL/GenBank/DDBJ whole genome shotgun (WGS) entry which is preliminary data.</text>
</comment>
<evidence type="ECO:0000313" key="4">
    <source>
        <dbReference type="Proteomes" id="UP000381693"/>
    </source>
</evidence>
<dbReference type="OrthoDB" id="9810066at2"/>
<keyword evidence="4" id="KW-1185">Reference proteome</keyword>
<dbReference type="Gene3D" id="3.30.1310.20">
    <property type="entry name" value="PRTase-like"/>
    <property type="match status" value="1"/>
</dbReference>
<organism evidence="3 4">
    <name type="scientific">Methylacidimicrobium cyclopophantes</name>
    <dbReference type="NCBI Taxonomy" id="1041766"/>
    <lineage>
        <taxon>Bacteria</taxon>
        <taxon>Pseudomonadati</taxon>
        <taxon>Verrucomicrobiota</taxon>
        <taxon>Methylacidimicrobium</taxon>
    </lineage>
</organism>
<protein>
    <submittedName>
        <fullName evidence="3">Phosphoribosyl transferase</fullName>
    </submittedName>
</protein>
<dbReference type="Pfam" id="PF00156">
    <property type="entry name" value="Pribosyltran"/>
    <property type="match status" value="1"/>
</dbReference>
<name>A0A5E6MG41_9BACT</name>
<dbReference type="InterPro" id="IPR029057">
    <property type="entry name" value="PRTase-like"/>
</dbReference>
<feature type="domain" description="Phosphoribosyltransferase" evidence="2">
    <location>
        <begin position="14"/>
        <end position="171"/>
    </location>
</feature>
<reference evidence="3" key="1">
    <citation type="submission" date="2019-09" db="EMBL/GenBank/DDBJ databases">
        <authorList>
            <person name="Cremers G."/>
        </authorList>
    </citation>
    <scope>NUCLEOTIDE SEQUENCE [LARGE SCALE GENOMIC DNA]</scope>
    <source>
        <strain evidence="3">3B</strain>
    </source>
</reference>
<sequence>MRERRFRNRREAGRLLAEELLEYGGRGDVVLLALPRGGVAVGAEMAKILRLRLDVFTVRKLGVPGQEELAMGAIATGGARVINRSVVAALGIDEETIERVAAREERELRRREALFRKGLPPLSIRGETAIFVDDGIATGATMRAAVEAARKLGPAAIVAAVPVAPPSVAERMAEIVDDWVVLLTPEVFYGVGQWYEEFPQLRDEEVCALLHEAAAARKGSPEGRRRHGAGEEEGAER</sequence>
<keyword evidence="3" id="KW-0808">Transferase</keyword>
<dbReference type="SUPFAM" id="SSF53271">
    <property type="entry name" value="PRTase-like"/>
    <property type="match status" value="1"/>
</dbReference>
<dbReference type="Gene3D" id="3.40.50.2020">
    <property type="match status" value="1"/>
</dbReference>
<dbReference type="AlphaFoldDB" id="A0A5E6MG41"/>
<accession>A0A5E6MG41</accession>
<evidence type="ECO:0000313" key="3">
    <source>
        <dbReference type="EMBL" id="VVM08071.1"/>
    </source>
</evidence>
<dbReference type="Proteomes" id="UP000381693">
    <property type="component" value="Unassembled WGS sequence"/>
</dbReference>